<keyword evidence="1" id="KW-0472">Membrane</keyword>
<keyword evidence="3" id="KW-1185">Reference proteome</keyword>
<evidence type="ECO:0000256" key="1">
    <source>
        <dbReference type="SAM" id="Phobius"/>
    </source>
</evidence>
<accession>A0ABT6XDR3</accession>
<comment type="caution">
    <text evidence="2">The sequence shown here is derived from an EMBL/GenBank/DDBJ whole genome shotgun (WGS) entry which is preliminary data.</text>
</comment>
<sequence>MTRGLFNAALTSGCIGSYFFGKAMQWSTNDWVVKGQSLLDRQLDKAGWYAIGFVAGAGLGAFLAFTWMRAGTRRRG</sequence>
<proteinExistence type="predicted"/>
<evidence type="ECO:0000313" key="2">
    <source>
        <dbReference type="EMBL" id="MDI9238281.1"/>
    </source>
</evidence>
<evidence type="ECO:0000313" key="3">
    <source>
        <dbReference type="Proteomes" id="UP001321580"/>
    </source>
</evidence>
<reference evidence="2 3" key="1">
    <citation type="submission" date="2023-05" db="EMBL/GenBank/DDBJ databases">
        <title>Lysobacter sp. strain LF1 Genome sequencing and assembly.</title>
        <authorList>
            <person name="Jung Y."/>
        </authorList>
    </citation>
    <scope>NUCLEOTIDE SEQUENCE [LARGE SCALE GENOMIC DNA]</scope>
    <source>
        <strain evidence="2 3">LF1</strain>
    </source>
</reference>
<dbReference type="RefSeq" id="WP_283211754.1">
    <property type="nucleotide sequence ID" value="NZ_JASGBI010000001.1"/>
</dbReference>
<name>A0ABT6XDR3_9GAMM</name>
<feature type="transmembrane region" description="Helical" evidence="1">
    <location>
        <begin position="46"/>
        <end position="68"/>
    </location>
</feature>
<protein>
    <submittedName>
        <fullName evidence="2">Uncharacterized protein</fullName>
    </submittedName>
</protein>
<organism evidence="2 3">
    <name type="scientific">Lysobacter stagni</name>
    <dbReference type="NCBI Taxonomy" id="3045172"/>
    <lineage>
        <taxon>Bacteria</taxon>
        <taxon>Pseudomonadati</taxon>
        <taxon>Pseudomonadota</taxon>
        <taxon>Gammaproteobacteria</taxon>
        <taxon>Lysobacterales</taxon>
        <taxon>Lysobacteraceae</taxon>
        <taxon>Lysobacter</taxon>
    </lineage>
</organism>
<keyword evidence="1" id="KW-1133">Transmembrane helix</keyword>
<dbReference type="EMBL" id="JASGBI010000001">
    <property type="protein sequence ID" value="MDI9238281.1"/>
    <property type="molecule type" value="Genomic_DNA"/>
</dbReference>
<gene>
    <name evidence="2" type="ORF">QLQ15_05065</name>
</gene>
<dbReference type="Proteomes" id="UP001321580">
    <property type="component" value="Unassembled WGS sequence"/>
</dbReference>
<keyword evidence="1" id="KW-0812">Transmembrane</keyword>